<evidence type="ECO:0000256" key="1">
    <source>
        <dbReference type="SAM" id="Phobius"/>
    </source>
</evidence>
<feature type="transmembrane region" description="Helical" evidence="1">
    <location>
        <begin position="12"/>
        <end position="31"/>
    </location>
</feature>
<name>A0A061F642_THECC</name>
<dbReference type="Gramene" id="EOY12820">
    <property type="protein sequence ID" value="EOY12820"/>
    <property type="gene ID" value="TCM_031336"/>
</dbReference>
<evidence type="ECO:0000313" key="2">
    <source>
        <dbReference type="EMBL" id="EOY12820.1"/>
    </source>
</evidence>
<organism evidence="2 3">
    <name type="scientific">Theobroma cacao</name>
    <name type="common">Cacao</name>
    <name type="synonym">Cocoa</name>
    <dbReference type="NCBI Taxonomy" id="3641"/>
    <lineage>
        <taxon>Eukaryota</taxon>
        <taxon>Viridiplantae</taxon>
        <taxon>Streptophyta</taxon>
        <taxon>Embryophyta</taxon>
        <taxon>Tracheophyta</taxon>
        <taxon>Spermatophyta</taxon>
        <taxon>Magnoliopsida</taxon>
        <taxon>eudicotyledons</taxon>
        <taxon>Gunneridae</taxon>
        <taxon>Pentapetalae</taxon>
        <taxon>rosids</taxon>
        <taxon>malvids</taxon>
        <taxon>Malvales</taxon>
        <taxon>Malvaceae</taxon>
        <taxon>Byttnerioideae</taxon>
        <taxon>Theobroma</taxon>
    </lineage>
</organism>
<protein>
    <submittedName>
        <fullName evidence="2">Uncharacterized protein</fullName>
    </submittedName>
</protein>
<dbReference type="Proteomes" id="UP000026915">
    <property type="component" value="Chromosome 7"/>
</dbReference>
<reference evidence="2 3" key="1">
    <citation type="journal article" date="2013" name="Genome Biol.">
        <title>The genome sequence of the most widely cultivated cacao type and its use to identify candidate genes regulating pod color.</title>
        <authorList>
            <person name="Motamayor J.C."/>
            <person name="Mockaitis K."/>
            <person name="Schmutz J."/>
            <person name="Haiminen N."/>
            <person name="Iii D.L."/>
            <person name="Cornejo O."/>
            <person name="Findley S.D."/>
            <person name="Zheng P."/>
            <person name="Utro F."/>
            <person name="Royaert S."/>
            <person name="Saski C."/>
            <person name="Jenkins J."/>
            <person name="Podicheti R."/>
            <person name="Zhao M."/>
            <person name="Scheffler B.E."/>
            <person name="Stack J.C."/>
            <person name="Feltus F.A."/>
            <person name="Mustiga G.M."/>
            <person name="Amores F."/>
            <person name="Phillips W."/>
            <person name="Marelli J.P."/>
            <person name="May G.D."/>
            <person name="Shapiro H."/>
            <person name="Ma J."/>
            <person name="Bustamante C.D."/>
            <person name="Schnell R.J."/>
            <person name="Main D."/>
            <person name="Gilbert D."/>
            <person name="Parida L."/>
            <person name="Kuhn D.N."/>
        </authorList>
    </citation>
    <scope>NUCLEOTIDE SEQUENCE [LARGE SCALE GENOMIC DNA]</scope>
    <source>
        <strain evidence="3">cv. Matina 1-6</strain>
    </source>
</reference>
<dbReference type="AlphaFoldDB" id="A0A061F642"/>
<proteinExistence type="predicted"/>
<keyword evidence="1" id="KW-0812">Transmembrane</keyword>
<evidence type="ECO:0000313" key="3">
    <source>
        <dbReference type="Proteomes" id="UP000026915"/>
    </source>
</evidence>
<sequence length="77" mass="8793">MARQLVEKEVPLLILLNHLLVVPFILIKVAAPLLRNVGFTVEIAFLLLYLEWRKTMDLLANNVMKIANKLPTTELLV</sequence>
<gene>
    <name evidence="2" type="ORF">TCM_031336</name>
</gene>
<accession>A0A061F642</accession>
<dbReference type="EMBL" id="CM001885">
    <property type="protein sequence ID" value="EOY12820.1"/>
    <property type="molecule type" value="Genomic_DNA"/>
</dbReference>
<keyword evidence="3" id="KW-1185">Reference proteome</keyword>
<dbReference type="HOGENOM" id="CLU_2643043_0_0_1"/>
<keyword evidence="1" id="KW-0472">Membrane</keyword>
<keyword evidence="1" id="KW-1133">Transmembrane helix</keyword>
<dbReference type="InParanoid" id="A0A061F642"/>